<keyword evidence="3" id="KW-1185">Reference proteome</keyword>
<comment type="caution">
    <text evidence="2">The sequence shown here is derived from an EMBL/GenBank/DDBJ whole genome shotgun (WGS) entry which is preliminary data.</text>
</comment>
<dbReference type="EMBL" id="DUZY01000003">
    <property type="protein sequence ID" value="DAD31800.1"/>
    <property type="molecule type" value="Genomic_DNA"/>
</dbReference>
<gene>
    <name evidence="2" type="ORF">HUJ06_010651</name>
</gene>
<organism evidence="2 3">
    <name type="scientific">Nelumbo nucifera</name>
    <name type="common">Sacred lotus</name>
    <dbReference type="NCBI Taxonomy" id="4432"/>
    <lineage>
        <taxon>Eukaryota</taxon>
        <taxon>Viridiplantae</taxon>
        <taxon>Streptophyta</taxon>
        <taxon>Embryophyta</taxon>
        <taxon>Tracheophyta</taxon>
        <taxon>Spermatophyta</taxon>
        <taxon>Magnoliopsida</taxon>
        <taxon>Proteales</taxon>
        <taxon>Nelumbonaceae</taxon>
        <taxon>Nelumbo</taxon>
    </lineage>
</organism>
<proteinExistence type="predicted"/>
<feature type="compositionally biased region" description="Basic and acidic residues" evidence="1">
    <location>
        <begin position="15"/>
        <end position="26"/>
    </location>
</feature>
<feature type="region of interest" description="Disordered" evidence="1">
    <location>
        <begin position="1"/>
        <end position="26"/>
    </location>
</feature>
<protein>
    <submittedName>
        <fullName evidence="2">Uncharacterized protein</fullName>
    </submittedName>
</protein>
<dbReference type="AlphaFoldDB" id="A0A822YGU9"/>
<dbReference type="Proteomes" id="UP000607653">
    <property type="component" value="Unassembled WGS sequence"/>
</dbReference>
<reference evidence="2 3" key="1">
    <citation type="journal article" date="2020" name="Mol. Biol. Evol.">
        <title>Distinct Expression and Methylation Patterns for Genes with Different Fates following a Single Whole-Genome Duplication in Flowering Plants.</title>
        <authorList>
            <person name="Shi T."/>
            <person name="Rahmani R.S."/>
            <person name="Gugger P.F."/>
            <person name="Wang M."/>
            <person name="Li H."/>
            <person name="Zhang Y."/>
            <person name="Li Z."/>
            <person name="Wang Q."/>
            <person name="Van de Peer Y."/>
            <person name="Marchal K."/>
            <person name="Chen J."/>
        </authorList>
    </citation>
    <scope>NUCLEOTIDE SEQUENCE [LARGE SCALE GENOMIC DNA]</scope>
    <source>
        <tissue evidence="2">Leaf</tissue>
    </source>
</reference>
<name>A0A822YGU9_NELNU</name>
<evidence type="ECO:0000313" key="2">
    <source>
        <dbReference type="EMBL" id="DAD31800.1"/>
    </source>
</evidence>
<evidence type="ECO:0000313" key="3">
    <source>
        <dbReference type="Proteomes" id="UP000607653"/>
    </source>
</evidence>
<sequence length="26" mass="2729">MTAENMIATSGGTDGGREDFSPDIKK</sequence>
<accession>A0A822YGU9</accession>
<evidence type="ECO:0000256" key="1">
    <source>
        <dbReference type="SAM" id="MobiDB-lite"/>
    </source>
</evidence>